<dbReference type="Proteomes" id="UP000015102">
    <property type="component" value="Unassembled WGS sequence"/>
</dbReference>
<accession>T1H7F2</accession>
<reference evidence="2" key="1">
    <citation type="submission" date="2013-02" db="EMBL/GenBank/DDBJ databases">
        <authorList>
            <person name="Hughes D."/>
        </authorList>
    </citation>
    <scope>NUCLEOTIDE SEQUENCE</scope>
    <source>
        <strain>Durham</strain>
        <strain evidence="2">NC isolate 2 -- Noor lab</strain>
    </source>
</reference>
<evidence type="ECO:0000313" key="1">
    <source>
        <dbReference type="EnsemblMetazoa" id="MESCA012689-PA"/>
    </source>
</evidence>
<dbReference type="GO" id="GO:0003735">
    <property type="term" value="F:structural constituent of ribosome"/>
    <property type="evidence" value="ECO:0007669"/>
    <property type="project" value="InterPro"/>
</dbReference>
<proteinExistence type="predicted"/>
<reference evidence="1" key="2">
    <citation type="submission" date="2015-06" db="UniProtKB">
        <authorList>
            <consortium name="EnsemblMetazoa"/>
        </authorList>
    </citation>
    <scope>IDENTIFICATION</scope>
</reference>
<dbReference type="AlphaFoldDB" id="T1H7F2"/>
<protein>
    <submittedName>
        <fullName evidence="1">Uncharacterized protein</fullName>
    </submittedName>
</protein>
<dbReference type="Pfam" id="PF16053">
    <property type="entry name" value="MRP-S34"/>
    <property type="match status" value="1"/>
</dbReference>
<evidence type="ECO:0000313" key="2">
    <source>
        <dbReference type="Proteomes" id="UP000015102"/>
    </source>
</evidence>
<keyword evidence="2" id="KW-1185">Reference proteome</keyword>
<name>T1H7F2_MEGSC</name>
<sequence>ENRKVKVTVERTFRGVTSPKPVVIFSSSYKPDFRLIPKDEEAEYCKVLNNRKPLAPEIDLPPLLREFVCDETKEANPKMKLHFKTNVNKLSRVAKEGEKPTIEIPIGLGTPLSPKLYENCL</sequence>
<dbReference type="InterPro" id="IPR032053">
    <property type="entry name" value="Ribosomal_mS34"/>
</dbReference>
<dbReference type="EnsemblMetazoa" id="MESCA012689-RA">
    <property type="protein sequence ID" value="MESCA012689-PA"/>
    <property type="gene ID" value="MESCA012689"/>
</dbReference>
<dbReference type="HOGENOM" id="CLU_127869_0_0_1"/>
<organism evidence="1 2">
    <name type="scientific">Megaselia scalaris</name>
    <name type="common">Humpbacked fly</name>
    <name type="synonym">Phora scalaris</name>
    <dbReference type="NCBI Taxonomy" id="36166"/>
    <lineage>
        <taxon>Eukaryota</taxon>
        <taxon>Metazoa</taxon>
        <taxon>Ecdysozoa</taxon>
        <taxon>Arthropoda</taxon>
        <taxon>Hexapoda</taxon>
        <taxon>Insecta</taxon>
        <taxon>Pterygota</taxon>
        <taxon>Neoptera</taxon>
        <taxon>Endopterygota</taxon>
        <taxon>Diptera</taxon>
        <taxon>Brachycera</taxon>
        <taxon>Muscomorpha</taxon>
        <taxon>Platypezoidea</taxon>
        <taxon>Phoridae</taxon>
        <taxon>Megaseliini</taxon>
        <taxon>Megaselia</taxon>
    </lineage>
</organism>
<dbReference type="STRING" id="36166.T1H7F2"/>
<dbReference type="GO" id="GO:0005739">
    <property type="term" value="C:mitochondrion"/>
    <property type="evidence" value="ECO:0007669"/>
    <property type="project" value="InterPro"/>
</dbReference>